<sequence length="79" mass="8303">MNNPLFGLKRGRMEKAILPKTALRQPLLPGPLATRARGEGGGPGISQHAIAEFRGAVQPAPQPQKSSLSGHARGRATRA</sequence>
<dbReference type="RefSeq" id="WP_147097091.1">
    <property type="nucleotide sequence ID" value="NZ_JBHUFH010000001.1"/>
</dbReference>
<reference evidence="2 3" key="1">
    <citation type="submission" date="2019-08" db="EMBL/GenBank/DDBJ databases">
        <authorList>
            <person name="Ye J."/>
        </authorList>
    </citation>
    <scope>NUCLEOTIDE SEQUENCE [LARGE SCALE GENOMIC DNA]</scope>
    <source>
        <strain evidence="2 3">TK008</strain>
    </source>
</reference>
<keyword evidence="3" id="KW-1185">Reference proteome</keyword>
<feature type="region of interest" description="Disordered" evidence="1">
    <location>
        <begin position="28"/>
        <end position="79"/>
    </location>
</feature>
<dbReference type="AlphaFoldDB" id="A0A5C6S6X1"/>
<dbReference type="Proteomes" id="UP000321562">
    <property type="component" value="Unassembled WGS sequence"/>
</dbReference>
<comment type="caution">
    <text evidence="2">The sequence shown here is derived from an EMBL/GenBank/DDBJ whole genome shotgun (WGS) entry which is preliminary data.</text>
</comment>
<dbReference type="EMBL" id="VOPL01000002">
    <property type="protein sequence ID" value="TXB69801.1"/>
    <property type="molecule type" value="Genomic_DNA"/>
</dbReference>
<evidence type="ECO:0000313" key="3">
    <source>
        <dbReference type="Proteomes" id="UP000321562"/>
    </source>
</evidence>
<evidence type="ECO:0000313" key="2">
    <source>
        <dbReference type="EMBL" id="TXB69801.1"/>
    </source>
</evidence>
<evidence type="ECO:0000256" key="1">
    <source>
        <dbReference type="SAM" id="MobiDB-lite"/>
    </source>
</evidence>
<gene>
    <name evidence="2" type="ORF">FQV27_06685</name>
</gene>
<protein>
    <submittedName>
        <fullName evidence="2">Uncharacterized protein</fullName>
    </submittedName>
</protein>
<name>A0A5C6S6X1_9RHOB</name>
<accession>A0A5C6S6X1</accession>
<organism evidence="2 3">
    <name type="scientific">Paracoccus aurantiacus</name>
    <dbReference type="NCBI Taxonomy" id="2599412"/>
    <lineage>
        <taxon>Bacteria</taxon>
        <taxon>Pseudomonadati</taxon>
        <taxon>Pseudomonadota</taxon>
        <taxon>Alphaproteobacteria</taxon>
        <taxon>Rhodobacterales</taxon>
        <taxon>Paracoccaceae</taxon>
        <taxon>Paracoccus</taxon>
    </lineage>
</organism>
<proteinExistence type="predicted"/>